<keyword evidence="8" id="KW-0808">Transferase</keyword>
<evidence type="ECO:0000256" key="6">
    <source>
        <dbReference type="ARBA" id="ARBA00023180"/>
    </source>
</evidence>
<gene>
    <name evidence="8" type="primary">gnt15</name>
    <name evidence="8" type="ORF">PPL_04670</name>
</gene>
<dbReference type="GO" id="GO:0015020">
    <property type="term" value="F:glucuronosyltransferase activity"/>
    <property type="evidence" value="ECO:0007669"/>
    <property type="project" value="TreeGrafter"/>
</dbReference>
<dbReference type="Proteomes" id="UP000001396">
    <property type="component" value="Unassembled WGS sequence"/>
</dbReference>
<reference evidence="8 9" key="1">
    <citation type="journal article" date="2011" name="Genome Res.">
        <title>Phylogeny-wide analysis of social amoeba genomes highlights ancient origins for complex intercellular communication.</title>
        <authorList>
            <person name="Heidel A.J."/>
            <person name="Lawal H.M."/>
            <person name="Felder M."/>
            <person name="Schilde C."/>
            <person name="Helps N.R."/>
            <person name="Tunggal B."/>
            <person name="Rivero F."/>
            <person name="John U."/>
            <person name="Schleicher M."/>
            <person name="Eichinger L."/>
            <person name="Platzer M."/>
            <person name="Noegel A.A."/>
            <person name="Schaap P."/>
            <person name="Gloeckner G."/>
        </authorList>
    </citation>
    <scope>NUCLEOTIDE SEQUENCE [LARGE SCALE GENOMIC DNA]</scope>
    <source>
        <strain evidence="9">ATCC 26659 / Pp 5 / PN500</strain>
    </source>
</reference>
<keyword evidence="6" id="KW-0325">Glycoprotein</keyword>
<sequence>MVMNRIRLPRNVASMKTRNVIIGLLIICMSFYMIISNLDGAKGSSRGRKLGFGLGATFRTEPYYYNRQDVSVDRLERLAWMADKWRAPISAAVYIQNDTEIEAIANLIRGSYSVTQFVDIHLLYANNTRYPINTLRNLSIKHAETDWVLLMDADFIPPISLYKNIVQHTYKVPRDELTAFVIPSFASSLDRFKIPDDKLDLLKEIKKKTIVPTNLNVCPKCHTPSNYTRWYKEKDTYEAKYQWVYEPYLVYRKIDAEPFDERLKGYGFDKNSQVFGMAVKGFKFVVLPECWIVHMNHPKQVWEGTDSYDEQMVCSSIANNQSITFLLTLSIHQLTKWDSLKIVCEILPETKKINGYNPEEILFNEPTKEKCYTREHCDVNICYRFFGDGLV</sequence>
<name>D3B879_HETP5</name>
<evidence type="ECO:0000256" key="4">
    <source>
        <dbReference type="ARBA" id="ARBA00022989"/>
    </source>
</evidence>
<evidence type="ECO:0000313" key="9">
    <source>
        <dbReference type="Proteomes" id="UP000001396"/>
    </source>
</evidence>
<evidence type="ECO:0000313" key="8">
    <source>
        <dbReference type="EMBL" id="EFA82247.1"/>
    </source>
</evidence>
<evidence type="ECO:0000256" key="5">
    <source>
        <dbReference type="ARBA" id="ARBA00023136"/>
    </source>
</evidence>
<dbReference type="Pfam" id="PF13896">
    <property type="entry name" value="Glyco_transf_49"/>
    <property type="match status" value="1"/>
</dbReference>
<evidence type="ECO:0000256" key="7">
    <source>
        <dbReference type="SAM" id="Phobius"/>
    </source>
</evidence>
<protein>
    <submittedName>
        <fullName evidence="8">Putative glycosyltransferase</fullName>
    </submittedName>
</protein>
<dbReference type="AlphaFoldDB" id="D3B879"/>
<keyword evidence="5 7" id="KW-0472">Membrane</keyword>
<dbReference type="GO" id="GO:0016020">
    <property type="term" value="C:membrane"/>
    <property type="evidence" value="ECO:0007669"/>
    <property type="project" value="UniProtKB-SubCell"/>
</dbReference>
<feature type="transmembrane region" description="Helical" evidence="7">
    <location>
        <begin position="20"/>
        <end position="38"/>
    </location>
</feature>
<keyword evidence="2 7" id="KW-0812">Transmembrane</keyword>
<keyword evidence="9" id="KW-1185">Reference proteome</keyword>
<dbReference type="GO" id="GO:0042285">
    <property type="term" value="F:xylosyltransferase activity"/>
    <property type="evidence" value="ECO:0007669"/>
    <property type="project" value="TreeGrafter"/>
</dbReference>
<dbReference type="Gene3D" id="3.90.550.10">
    <property type="entry name" value="Spore Coat Polysaccharide Biosynthesis Protein SpsA, Chain A"/>
    <property type="match status" value="1"/>
</dbReference>
<dbReference type="GeneID" id="31360157"/>
<dbReference type="RefSeq" id="XP_020434364.1">
    <property type="nucleotide sequence ID" value="XM_020575569.1"/>
</dbReference>
<proteinExistence type="predicted"/>
<dbReference type="GO" id="GO:0035269">
    <property type="term" value="P:protein O-linked glycosylation via mannose"/>
    <property type="evidence" value="ECO:0007669"/>
    <property type="project" value="TreeGrafter"/>
</dbReference>
<organism evidence="8 9">
    <name type="scientific">Heterostelium pallidum (strain ATCC 26659 / Pp 5 / PN500)</name>
    <name type="common">Cellular slime mold</name>
    <name type="synonym">Polysphondylium pallidum</name>
    <dbReference type="NCBI Taxonomy" id="670386"/>
    <lineage>
        <taxon>Eukaryota</taxon>
        <taxon>Amoebozoa</taxon>
        <taxon>Evosea</taxon>
        <taxon>Eumycetozoa</taxon>
        <taxon>Dictyostelia</taxon>
        <taxon>Acytosteliales</taxon>
        <taxon>Acytosteliaceae</taxon>
        <taxon>Heterostelium</taxon>
    </lineage>
</organism>
<dbReference type="OMA" id="WIVHMNH"/>
<evidence type="ECO:0000256" key="3">
    <source>
        <dbReference type="ARBA" id="ARBA00022968"/>
    </source>
</evidence>
<dbReference type="InParanoid" id="D3B879"/>
<dbReference type="EMBL" id="ADBJ01000020">
    <property type="protein sequence ID" value="EFA82247.1"/>
    <property type="molecule type" value="Genomic_DNA"/>
</dbReference>
<keyword evidence="4 7" id="KW-1133">Transmembrane helix</keyword>
<dbReference type="InterPro" id="IPR051292">
    <property type="entry name" value="Xyl/GlcA_transferase"/>
</dbReference>
<dbReference type="InterPro" id="IPR029044">
    <property type="entry name" value="Nucleotide-diphossugar_trans"/>
</dbReference>
<dbReference type="PANTHER" id="PTHR12270">
    <property type="entry name" value="GLYCOSYLTRANSFERASE-RELATED"/>
    <property type="match status" value="1"/>
</dbReference>
<comment type="caution">
    <text evidence="8">The sequence shown here is derived from an EMBL/GenBank/DDBJ whole genome shotgun (WGS) entry which is preliminary data.</text>
</comment>
<evidence type="ECO:0000256" key="1">
    <source>
        <dbReference type="ARBA" id="ARBA00004606"/>
    </source>
</evidence>
<dbReference type="SUPFAM" id="SSF53448">
    <property type="entry name" value="Nucleotide-diphospho-sugar transferases"/>
    <property type="match status" value="1"/>
</dbReference>
<comment type="subcellular location">
    <subcellularLocation>
        <location evidence="1">Membrane</location>
        <topology evidence="1">Single-pass type II membrane protein</topology>
    </subcellularLocation>
</comment>
<evidence type="ECO:0000256" key="2">
    <source>
        <dbReference type="ARBA" id="ARBA00022692"/>
    </source>
</evidence>
<keyword evidence="3" id="KW-0735">Signal-anchor</keyword>
<dbReference type="PANTHER" id="PTHR12270:SF52">
    <property type="entry name" value="GLYCOSYLTRANSFERASE-LIKE PROTEIN GNT13-RELATED"/>
    <property type="match status" value="1"/>
</dbReference>
<accession>D3B879</accession>